<dbReference type="Proteomes" id="UP000238479">
    <property type="component" value="Chromosome 4"/>
</dbReference>
<comment type="caution">
    <text evidence="2">The sequence shown here is derived from an EMBL/GenBank/DDBJ whole genome shotgun (WGS) entry which is preliminary data.</text>
</comment>
<dbReference type="AlphaFoldDB" id="A0A2P6R1Z0"/>
<evidence type="ECO:0000256" key="1">
    <source>
        <dbReference type="SAM" id="MobiDB-lite"/>
    </source>
</evidence>
<feature type="compositionally biased region" description="Acidic residues" evidence="1">
    <location>
        <begin position="142"/>
        <end position="152"/>
    </location>
</feature>
<feature type="region of interest" description="Disordered" evidence="1">
    <location>
        <begin position="82"/>
        <end position="158"/>
    </location>
</feature>
<evidence type="ECO:0000313" key="3">
    <source>
        <dbReference type="Proteomes" id="UP000238479"/>
    </source>
</evidence>
<organism evidence="2 3">
    <name type="scientific">Rosa chinensis</name>
    <name type="common">China rose</name>
    <dbReference type="NCBI Taxonomy" id="74649"/>
    <lineage>
        <taxon>Eukaryota</taxon>
        <taxon>Viridiplantae</taxon>
        <taxon>Streptophyta</taxon>
        <taxon>Embryophyta</taxon>
        <taxon>Tracheophyta</taxon>
        <taxon>Spermatophyta</taxon>
        <taxon>Magnoliopsida</taxon>
        <taxon>eudicotyledons</taxon>
        <taxon>Gunneridae</taxon>
        <taxon>Pentapetalae</taxon>
        <taxon>rosids</taxon>
        <taxon>fabids</taxon>
        <taxon>Rosales</taxon>
        <taxon>Rosaceae</taxon>
        <taxon>Rosoideae</taxon>
        <taxon>Rosoideae incertae sedis</taxon>
        <taxon>Rosa</taxon>
    </lineage>
</organism>
<reference evidence="2 3" key="1">
    <citation type="journal article" date="2018" name="Nat. Genet.">
        <title>The Rosa genome provides new insights in the design of modern roses.</title>
        <authorList>
            <person name="Bendahmane M."/>
        </authorList>
    </citation>
    <scope>NUCLEOTIDE SEQUENCE [LARGE SCALE GENOMIC DNA]</scope>
    <source>
        <strain evidence="3">cv. Old Blush</strain>
    </source>
</reference>
<name>A0A2P6R1Z0_ROSCH</name>
<proteinExistence type="predicted"/>
<dbReference type="EMBL" id="PDCK01000042">
    <property type="protein sequence ID" value="PRQ40447.1"/>
    <property type="molecule type" value="Genomic_DNA"/>
</dbReference>
<keyword evidence="3" id="KW-1185">Reference proteome</keyword>
<feature type="compositionally biased region" description="Basic and acidic residues" evidence="1">
    <location>
        <begin position="106"/>
        <end position="117"/>
    </location>
</feature>
<gene>
    <name evidence="2" type="ORF">RchiOBHm_Chr4g0436101</name>
</gene>
<evidence type="ECO:0000313" key="2">
    <source>
        <dbReference type="EMBL" id="PRQ40447.1"/>
    </source>
</evidence>
<feature type="region of interest" description="Disordered" evidence="1">
    <location>
        <begin position="48"/>
        <end position="69"/>
    </location>
</feature>
<protein>
    <submittedName>
        <fullName evidence="2">Uncharacterized protein</fullName>
    </submittedName>
</protein>
<feature type="compositionally biased region" description="Low complexity" evidence="1">
    <location>
        <begin position="121"/>
        <end position="141"/>
    </location>
</feature>
<accession>A0A2P6R1Z0</accession>
<sequence length="158" mass="16894">MIVIAKDVLVVSQLVGIGRGANPLLQQCKPLENSDIISDTARRTLAAASAAPHLKSRRKEESNPESVGVDLIQVTTLKTVESTEERVVRFATPEPQDTVNGNADADETKLVEERELSTEVNGTESSGGNSTGGESDNSTGDESGDDYDDEDPILVKRQ</sequence>
<dbReference type="Gramene" id="PRQ40447">
    <property type="protein sequence ID" value="PRQ40447"/>
    <property type="gene ID" value="RchiOBHm_Chr4g0436101"/>
</dbReference>